<dbReference type="AlphaFoldDB" id="A0A975GX21"/>
<evidence type="ECO:0000313" key="3">
    <source>
        <dbReference type="EMBL" id="QTC93251.1"/>
    </source>
</evidence>
<feature type="transmembrane region" description="Helical" evidence="1">
    <location>
        <begin position="12"/>
        <end position="29"/>
    </location>
</feature>
<feature type="domain" description="DUF1206" evidence="2">
    <location>
        <begin position="88"/>
        <end position="159"/>
    </location>
</feature>
<evidence type="ECO:0000259" key="2">
    <source>
        <dbReference type="Pfam" id="PF06724"/>
    </source>
</evidence>
<dbReference type="InterPro" id="IPR009597">
    <property type="entry name" value="DUF1206"/>
</dbReference>
<reference evidence="3" key="1">
    <citation type="submission" date="2020-09" db="EMBL/GenBank/DDBJ databases">
        <title>Brevundimonas sp. LVF2 isolated from a puddle in Goettingen, Germany.</title>
        <authorList>
            <person name="Friedrich I."/>
            <person name="Klassen A."/>
            <person name="Hannes N."/>
            <person name="Schneider D."/>
            <person name="Hertel R."/>
            <person name="Daniel R."/>
        </authorList>
    </citation>
    <scope>NUCLEOTIDE SEQUENCE</scope>
    <source>
        <strain evidence="3">LVF2</strain>
    </source>
</reference>
<accession>A0A975GX21</accession>
<gene>
    <name evidence="3" type="ORF">IFJ75_07700</name>
</gene>
<keyword evidence="1" id="KW-1133">Transmembrane helix</keyword>
<feature type="transmembrane region" description="Helical" evidence="1">
    <location>
        <begin position="49"/>
        <end position="72"/>
    </location>
</feature>
<protein>
    <submittedName>
        <fullName evidence="3">DUF1206 domain-containing protein</fullName>
    </submittedName>
</protein>
<feature type="domain" description="DUF1206" evidence="2">
    <location>
        <begin position="184"/>
        <end position="252"/>
    </location>
</feature>
<organism evidence="3 4">
    <name type="scientific">Brevundimonas goettingensis</name>
    <dbReference type="NCBI Taxonomy" id="2774190"/>
    <lineage>
        <taxon>Bacteria</taxon>
        <taxon>Pseudomonadati</taxon>
        <taxon>Pseudomonadota</taxon>
        <taxon>Alphaproteobacteria</taxon>
        <taxon>Caulobacterales</taxon>
        <taxon>Caulobacteraceae</taxon>
        <taxon>Brevundimonas</taxon>
    </lineage>
</organism>
<evidence type="ECO:0000256" key="1">
    <source>
        <dbReference type="SAM" id="Phobius"/>
    </source>
</evidence>
<feature type="transmembrane region" description="Helical" evidence="1">
    <location>
        <begin position="226"/>
        <end position="247"/>
    </location>
</feature>
<feature type="transmembrane region" description="Helical" evidence="1">
    <location>
        <begin position="84"/>
        <end position="105"/>
    </location>
</feature>
<keyword evidence="4" id="KW-1185">Reference proteome</keyword>
<proteinExistence type="predicted"/>
<feature type="domain" description="DUF1206" evidence="2">
    <location>
        <begin position="5"/>
        <end position="72"/>
    </location>
</feature>
<evidence type="ECO:0000313" key="4">
    <source>
        <dbReference type="Proteomes" id="UP000663918"/>
    </source>
</evidence>
<name>A0A975GX21_9CAUL</name>
<feature type="transmembrane region" description="Helical" evidence="1">
    <location>
        <begin position="185"/>
        <end position="206"/>
    </location>
</feature>
<feature type="transmembrane region" description="Helical" evidence="1">
    <location>
        <begin position="138"/>
        <end position="156"/>
    </location>
</feature>
<sequence>MAARIGYGARGFVYASVGALTLMAALDLGDRAVGTKGAAVWLAQQPFGRLWLVLLGLGLWAFVGWRILQAVFDADREGSSARALLLRAGQAVSGLFYGLLASGVFELLDEVGPSMAVEDVAENQRKAEMLLALPFGDALLIGVGLVVTAVGVGNIIKGFSSDFGETLACSERLCRRLSLIARTGYVARGLAYLPLAVLVILAGWHARSSDVGSFGSSLDALERQPGGSWMLGLTAVGLAAFGTFAFVEARFRKIRAPRDLNPL</sequence>
<keyword evidence="1" id="KW-0812">Transmembrane</keyword>
<dbReference type="KEGG" id="bgoe:IFJ75_07700"/>
<dbReference type="EMBL" id="CP062222">
    <property type="protein sequence ID" value="QTC93251.1"/>
    <property type="molecule type" value="Genomic_DNA"/>
</dbReference>
<keyword evidence="1" id="KW-0472">Membrane</keyword>
<dbReference type="Pfam" id="PF06724">
    <property type="entry name" value="DUF1206"/>
    <property type="match status" value="3"/>
</dbReference>
<dbReference type="Proteomes" id="UP000663918">
    <property type="component" value="Chromosome"/>
</dbReference>